<keyword evidence="2" id="KW-1185">Reference proteome</keyword>
<protein>
    <submittedName>
        <fullName evidence="1">Unnamed protein product</fullName>
    </submittedName>
</protein>
<name>A0ACB5U9H0_AMBMO</name>
<accession>A0ACB5U9H0</accession>
<dbReference type="Proteomes" id="UP001165064">
    <property type="component" value="Unassembled WGS sequence"/>
</dbReference>
<gene>
    <name evidence="1" type="ORF">Amon02_001215900</name>
</gene>
<sequence length="121" mass="13537">MINSNLKFTVSKVNSLESTSLFETSVDFNGTEYSFKVARNSKLMIKLSQFKTQQLPSIVKLIKDGQVLEELQPTKQKQPFGVFVGGDGLYPVGIYTVQLKVFSRDFGCKLSIFCSTPITQI</sequence>
<dbReference type="EMBL" id="BSXS01014117">
    <property type="protein sequence ID" value="GMF04962.1"/>
    <property type="molecule type" value="Genomic_DNA"/>
</dbReference>
<reference evidence="1" key="1">
    <citation type="submission" date="2023-04" db="EMBL/GenBank/DDBJ databases">
        <title>Ambrosiozyma monospora NBRC 10751.</title>
        <authorList>
            <person name="Ichikawa N."/>
            <person name="Sato H."/>
            <person name="Tonouchi N."/>
        </authorList>
    </citation>
    <scope>NUCLEOTIDE SEQUENCE</scope>
    <source>
        <strain evidence="1">NBRC 10751</strain>
    </source>
</reference>
<evidence type="ECO:0000313" key="1">
    <source>
        <dbReference type="EMBL" id="GMF04962.1"/>
    </source>
</evidence>
<proteinExistence type="predicted"/>
<comment type="caution">
    <text evidence="1">The sequence shown here is derived from an EMBL/GenBank/DDBJ whole genome shotgun (WGS) entry which is preliminary data.</text>
</comment>
<organism evidence="1 2">
    <name type="scientific">Ambrosiozyma monospora</name>
    <name type="common">Yeast</name>
    <name type="synonym">Endomycopsis monosporus</name>
    <dbReference type="NCBI Taxonomy" id="43982"/>
    <lineage>
        <taxon>Eukaryota</taxon>
        <taxon>Fungi</taxon>
        <taxon>Dikarya</taxon>
        <taxon>Ascomycota</taxon>
        <taxon>Saccharomycotina</taxon>
        <taxon>Pichiomycetes</taxon>
        <taxon>Pichiales</taxon>
        <taxon>Pichiaceae</taxon>
        <taxon>Ambrosiozyma</taxon>
    </lineage>
</organism>
<evidence type="ECO:0000313" key="2">
    <source>
        <dbReference type="Proteomes" id="UP001165064"/>
    </source>
</evidence>